<keyword evidence="1" id="KW-1133">Transmembrane helix</keyword>
<dbReference type="EMBL" id="UGRU01000001">
    <property type="protein sequence ID" value="SUA45113.1"/>
    <property type="molecule type" value="Genomic_DNA"/>
</dbReference>
<organism evidence="2 3">
    <name type="scientific">Nocardia africana</name>
    <dbReference type="NCBI Taxonomy" id="134964"/>
    <lineage>
        <taxon>Bacteria</taxon>
        <taxon>Bacillati</taxon>
        <taxon>Actinomycetota</taxon>
        <taxon>Actinomycetes</taxon>
        <taxon>Mycobacteriales</taxon>
        <taxon>Nocardiaceae</taxon>
        <taxon>Nocardia</taxon>
    </lineage>
</organism>
<protein>
    <submittedName>
        <fullName evidence="2">Uncharacterized protein</fullName>
    </submittedName>
</protein>
<feature type="transmembrane region" description="Helical" evidence="1">
    <location>
        <begin position="106"/>
        <end position="127"/>
    </location>
</feature>
<evidence type="ECO:0000313" key="2">
    <source>
        <dbReference type="EMBL" id="SUA45113.1"/>
    </source>
</evidence>
<dbReference type="Proteomes" id="UP000255082">
    <property type="component" value="Unassembled WGS sequence"/>
</dbReference>
<proteinExistence type="predicted"/>
<evidence type="ECO:0000256" key="1">
    <source>
        <dbReference type="SAM" id="Phobius"/>
    </source>
</evidence>
<feature type="transmembrane region" description="Helical" evidence="1">
    <location>
        <begin position="79"/>
        <end position="100"/>
    </location>
</feature>
<sequence>MDLAAEPAGEHRYHDLVRATADPSTQLRGGCVGAAAGTVSIAAHALGGGAVVPGSAAIMMLIAASTAIGCLAAHTRTGLFRLMGLLAVGQAIGHLALSLSPHCHDVLITAPMLVAHLAATVVGAVLVRGAETTLRRAVSLIRRVVGAITPILGSSGAPVVVSVPDTVTAPRRLVLASGTGRRGPPSLTLVRCLAPRVGVISAHR</sequence>
<keyword evidence="1" id="KW-0472">Membrane</keyword>
<reference evidence="2 3" key="1">
    <citation type="submission" date="2018-06" db="EMBL/GenBank/DDBJ databases">
        <authorList>
            <consortium name="Pathogen Informatics"/>
            <person name="Doyle S."/>
        </authorList>
    </citation>
    <scope>NUCLEOTIDE SEQUENCE [LARGE SCALE GENOMIC DNA]</scope>
    <source>
        <strain evidence="2 3">NCTC13184</strain>
    </source>
</reference>
<keyword evidence="1" id="KW-0812">Transmembrane</keyword>
<gene>
    <name evidence="2" type="ORF">NCTC13184_03635</name>
</gene>
<accession>A0A378WXR5</accession>
<name>A0A378WXR5_9NOCA</name>
<feature type="transmembrane region" description="Helical" evidence="1">
    <location>
        <begin position="50"/>
        <end position="72"/>
    </location>
</feature>
<evidence type="ECO:0000313" key="3">
    <source>
        <dbReference type="Proteomes" id="UP000255082"/>
    </source>
</evidence>
<dbReference type="AlphaFoldDB" id="A0A378WXR5"/>